<dbReference type="Proteomes" id="UP000019225">
    <property type="component" value="Chromosome"/>
</dbReference>
<proteinExistence type="inferred from homology"/>
<dbReference type="SUPFAM" id="SSF50621">
    <property type="entry name" value="Alanine racemase C-terminal domain-like"/>
    <property type="match status" value="1"/>
</dbReference>
<dbReference type="eggNOG" id="COG0019">
    <property type="taxonomic scope" value="Bacteria"/>
</dbReference>
<evidence type="ECO:0000256" key="5">
    <source>
        <dbReference type="ARBA" id="ARBA00023239"/>
    </source>
</evidence>
<dbReference type="FunFam" id="3.20.20.10:FF:000008">
    <property type="entry name" value="Ornithine decarboxylase"/>
    <property type="match status" value="1"/>
</dbReference>
<evidence type="ECO:0000256" key="2">
    <source>
        <dbReference type="ARBA" id="ARBA00008872"/>
    </source>
</evidence>
<name>W5W4P9_9PSEU</name>
<dbReference type="GO" id="GO:0033387">
    <property type="term" value="P:putrescine biosynthetic process from arginine, via ornithine"/>
    <property type="evidence" value="ECO:0007669"/>
    <property type="project" value="TreeGrafter"/>
</dbReference>
<dbReference type="AlphaFoldDB" id="W5W4P9"/>
<dbReference type="PANTHER" id="PTHR11482">
    <property type="entry name" value="ARGININE/DIAMINOPIMELATE/ORNITHINE DECARBOXYLASE"/>
    <property type="match status" value="1"/>
</dbReference>
<feature type="domain" description="Orn/DAP/Arg decarboxylase 2 N-terminal" evidence="11">
    <location>
        <begin position="88"/>
        <end position="327"/>
    </location>
</feature>
<dbReference type="GO" id="GO:0005737">
    <property type="term" value="C:cytoplasm"/>
    <property type="evidence" value="ECO:0007669"/>
    <property type="project" value="TreeGrafter"/>
</dbReference>
<evidence type="ECO:0000256" key="9">
    <source>
        <dbReference type="PIRSR" id="PIRSR600183-50"/>
    </source>
</evidence>
<dbReference type="PRINTS" id="PR01182">
    <property type="entry name" value="ORNDCRBXLASE"/>
</dbReference>
<evidence type="ECO:0000256" key="8">
    <source>
        <dbReference type="ARBA" id="ARBA00049127"/>
    </source>
</evidence>
<evidence type="ECO:0000256" key="4">
    <source>
        <dbReference type="ARBA" id="ARBA00022898"/>
    </source>
</evidence>
<dbReference type="GO" id="GO:0004586">
    <property type="term" value="F:ornithine decarboxylase activity"/>
    <property type="evidence" value="ECO:0007669"/>
    <property type="project" value="UniProtKB-EC"/>
</dbReference>
<dbReference type="Gene3D" id="3.20.20.10">
    <property type="entry name" value="Alanine racemase"/>
    <property type="match status" value="1"/>
</dbReference>
<reference evidence="12 13" key="1">
    <citation type="journal article" date="2014" name="BMC Genomics">
        <title>Complete genome sequence of producer of the glycopeptide antibiotic Aculeximycin Kutzneria albida DSM 43870T, a representative of minor genus of Pseudonocardiaceae.</title>
        <authorList>
            <person name="Rebets Y."/>
            <person name="Tokovenko B."/>
            <person name="Lushchyk I."/>
            <person name="Ruckert C."/>
            <person name="Zaburannyi N."/>
            <person name="Bechthold A."/>
            <person name="Kalinowski J."/>
            <person name="Luzhetskyy A."/>
        </authorList>
    </citation>
    <scope>NUCLEOTIDE SEQUENCE [LARGE SCALE GENOMIC DNA]</scope>
    <source>
        <strain evidence="12">DSM 43870</strain>
    </source>
</reference>
<organism evidence="12 13">
    <name type="scientific">Kutzneria albida DSM 43870</name>
    <dbReference type="NCBI Taxonomy" id="1449976"/>
    <lineage>
        <taxon>Bacteria</taxon>
        <taxon>Bacillati</taxon>
        <taxon>Actinomycetota</taxon>
        <taxon>Actinomycetes</taxon>
        <taxon>Pseudonocardiales</taxon>
        <taxon>Pseudonocardiaceae</taxon>
        <taxon>Kutzneria</taxon>
    </lineage>
</organism>
<evidence type="ECO:0000256" key="6">
    <source>
        <dbReference type="ARBA" id="ARBA00034115"/>
    </source>
</evidence>
<dbReference type="InterPro" id="IPR022653">
    <property type="entry name" value="De-COase2_pyr-phos_BS"/>
</dbReference>
<keyword evidence="5" id="KW-0456">Lyase</keyword>
<comment type="catalytic activity">
    <reaction evidence="8">
        <text>L-ornithine + H(+) = putrescine + CO2</text>
        <dbReference type="Rhea" id="RHEA:22964"/>
        <dbReference type="ChEBI" id="CHEBI:15378"/>
        <dbReference type="ChEBI" id="CHEBI:16526"/>
        <dbReference type="ChEBI" id="CHEBI:46911"/>
        <dbReference type="ChEBI" id="CHEBI:326268"/>
        <dbReference type="EC" id="4.1.1.17"/>
    </reaction>
</comment>
<evidence type="ECO:0000256" key="7">
    <source>
        <dbReference type="ARBA" id="ARBA00034138"/>
    </source>
</evidence>
<dbReference type="PROSITE" id="PS00878">
    <property type="entry name" value="ODR_DC_2_1"/>
    <property type="match status" value="1"/>
</dbReference>
<dbReference type="InterPro" id="IPR002433">
    <property type="entry name" value="Orn_de-COase"/>
</dbReference>
<dbReference type="InterPro" id="IPR029066">
    <property type="entry name" value="PLP-binding_barrel"/>
</dbReference>
<dbReference type="KEGG" id="kal:KALB_2835"/>
<dbReference type="FunFam" id="2.40.37.10:FF:000004">
    <property type="entry name" value="Ornithine decarboxylase"/>
    <property type="match status" value="1"/>
</dbReference>
<keyword evidence="3" id="KW-0210">Decarboxylase</keyword>
<dbReference type="InterPro" id="IPR009006">
    <property type="entry name" value="Ala_racemase/Decarboxylase_C"/>
</dbReference>
<feature type="region of interest" description="Disordered" evidence="10">
    <location>
        <begin position="1"/>
        <end position="27"/>
    </location>
</feature>
<dbReference type="HOGENOM" id="CLU_026444_1_3_11"/>
<evidence type="ECO:0000256" key="1">
    <source>
        <dbReference type="ARBA" id="ARBA00001933"/>
    </source>
</evidence>
<dbReference type="InterPro" id="IPR022644">
    <property type="entry name" value="De-COase2_N"/>
</dbReference>
<feature type="active site" description="Proton donor" evidence="9">
    <location>
        <position position="392"/>
    </location>
</feature>
<dbReference type="InterPro" id="IPR000183">
    <property type="entry name" value="Orn/DAP/Arg_de-COase"/>
</dbReference>
<evidence type="ECO:0000259" key="11">
    <source>
        <dbReference type="Pfam" id="PF02784"/>
    </source>
</evidence>
<dbReference type="EMBL" id="CP007155">
    <property type="protein sequence ID" value="AHH96203.1"/>
    <property type="molecule type" value="Genomic_DNA"/>
</dbReference>
<feature type="modified residue" description="N6-(pyridoxal phosphate)lysine" evidence="9">
    <location>
        <position position="112"/>
    </location>
</feature>
<dbReference type="Gene3D" id="2.40.37.10">
    <property type="entry name" value="Lyase, Ornithine Decarboxylase, Chain A, domain 1"/>
    <property type="match status" value="1"/>
</dbReference>
<keyword evidence="13" id="KW-1185">Reference proteome</keyword>
<keyword evidence="4 9" id="KW-0663">Pyridoxal phosphate</keyword>
<dbReference type="PANTHER" id="PTHR11482:SF6">
    <property type="entry name" value="ORNITHINE DECARBOXYLASE 1-RELATED"/>
    <property type="match status" value="1"/>
</dbReference>
<dbReference type="EC" id="4.1.1.17" evidence="7"/>
<evidence type="ECO:0000313" key="12">
    <source>
        <dbReference type="EMBL" id="AHH96203.1"/>
    </source>
</evidence>
<dbReference type="PRINTS" id="PR01179">
    <property type="entry name" value="ODADCRBXLASE"/>
</dbReference>
<dbReference type="SUPFAM" id="SSF51419">
    <property type="entry name" value="PLP-binding barrel"/>
    <property type="match status" value="1"/>
</dbReference>
<dbReference type="CDD" id="cd00622">
    <property type="entry name" value="PLPDE_III_ODC"/>
    <property type="match status" value="1"/>
</dbReference>
<evidence type="ECO:0000256" key="3">
    <source>
        <dbReference type="ARBA" id="ARBA00022793"/>
    </source>
</evidence>
<protein>
    <recommendedName>
        <fullName evidence="7">ornithine decarboxylase</fullName>
        <ecNumber evidence="7">4.1.1.17</ecNumber>
    </recommendedName>
</protein>
<comment type="cofactor">
    <cofactor evidence="1 9">
        <name>pyridoxal 5'-phosphate</name>
        <dbReference type="ChEBI" id="CHEBI:597326"/>
    </cofactor>
</comment>
<accession>W5W4P9</accession>
<dbReference type="STRING" id="1449976.KALB_2835"/>
<evidence type="ECO:0000313" key="13">
    <source>
        <dbReference type="Proteomes" id="UP000019225"/>
    </source>
</evidence>
<gene>
    <name evidence="12" type="ORF">KALB_2835</name>
</gene>
<comment type="similarity">
    <text evidence="2">Belongs to the Orn/Lys/Arg decarboxylase class-II family.</text>
</comment>
<sequence>MTRRGAPRSTATTQAANGSTQPLTRDWKVRSGMGDSLACRALHAPQPITATTVQPHTPSQTEPTGAMSRIREYLDREKPPTPCLVIDLATVRERYHQLAAALPGARLYYAVKANPNAEVVRLLVELGASFDVASIPEIELCLASGARPEQISYGNTIKKRADIARAFELGVRLFTSDSLADVEHLAEHAPGASVFCRVLLADTGSLTPFGKKFGCAPEMATELLSHAVRLGLRAGGVSFHVGSQQLAPSAWDEGVRQAAGVAAKLAAEGIEPPLLNIGGGLPGRYTQDMPPLAEYAGAITSSVREHFGAAGLALPQLVLEPGRFLVADAGLLRSEVVLVSRKSTEDTHRWVYLDVGRYNGLAETENEYITYLLATPGREGATGPVYLAGPTCDGDDVLYQHNVYRLPMELRAGDHVEFLSTGAYTASYSSIAFNGFAPLPTHCI</sequence>
<comment type="pathway">
    <text evidence="6">Amine and polyamine biosynthesis; putrescine biosynthesis via L-ornithine pathway; putrescine from L-ornithine: step 1/1.</text>
</comment>
<dbReference type="Pfam" id="PF02784">
    <property type="entry name" value="Orn_Arg_deC_N"/>
    <property type="match status" value="1"/>
</dbReference>
<feature type="compositionally biased region" description="Polar residues" evidence="10">
    <location>
        <begin position="9"/>
        <end position="23"/>
    </location>
</feature>
<dbReference type="PATRIC" id="fig|1449976.3.peg.2848"/>
<evidence type="ECO:0000256" key="10">
    <source>
        <dbReference type="SAM" id="MobiDB-lite"/>
    </source>
</evidence>